<dbReference type="SUPFAM" id="SSF51735">
    <property type="entry name" value="NAD(P)-binding Rossmann-fold domains"/>
    <property type="match status" value="1"/>
</dbReference>
<keyword evidence="7 11" id="KW-0464">Manganese</keyword>
<dbReference type="AlphaFoldDB" id="A0A9D1FP37"/>
<dbReference type="InterPro" id="IPR001088">
    <property type="entry name" value="Glyco_hydro_4"/>
</dbReference>
<evidence type="ECO:0000256" key="12">
    <source>
        <dbReference type="PIRSR" id="PIRSR601088-4"/>
    </source>
</evidence>
<dbReference type="CDD" id="cd05297">
    <property type="entry name" value="GH4_alpha_glucosidase_galactosidase"/>
    <property type="match status" value="1"/>
</dbReference>
<dbReference type="InterPro" id="IPR015955">
    <property type="entry name" value="Lactate_DH/Glyco_Ohase_4_C"/>
</dbReference>
<dbReference type="Pfam" id="PF02056">
    <property type="entry name" value="Glyco_hydro_4"/>
    <property type="match status" value="1"/>
</dbReference>
<accession>A0A9D1FP37</accession>
<comment type="cofactor">
    <cofactor evidence="1">
        <name>Mn(2+)</name>
        <dbReference type="ChEBI" id="CHEBI:29035"/>
    </cofactor>
</comment>
<comment type="similarity">
    <text evidence="2 13">Belongs to the glycosyl hydrolase 4 family.</text>
</comment>
<evidence type="ECO:0000256" key="7">
    <source>
        <dbReference type="ARBA" id="ARBA00023211"/>
    </source>
</evidence>
<gene>
    <name evidence="15" type="ORF">IAB51_09355</name>
</gene>
<protein>
    <submittedName>
        <fullName evidence="15">Alpha-glucosidase/alpha-galactosidase</fullName>
    </submittedName>
</protein>
<dbReference type="NCBIfam" id="NF011657">
    <property type="entry name" value="PRK15076.1"/>
    <property type="match status" value="1"/>
</dbReference>
<keyword evidence="11" id="KW-0408">Iron</keyword>
<evidence type="ECO:0000256" key="4">
    <source>
        <dbReference type="ARBA" id="ARBA00022723"/>
    </source>
</evidence>
<dbReference type="GO" id="GO:0016616">
    <property type="term" value="F:oxidoreductase activity, acting on the CH-OH group of donors, NAD or NADP as acceptor"/>
    <property type="evidence" value="ECO:0007669"/>
    <property type="project" value="InterPro"/>
</dbReference>
<dbReference type="GO" id="GO:0004553">
    <property type="term" value="F:hydrolase activity, hydrolyzing O-glycosyl compounds"/>
    <property type="evidence" value="ECO:0007669"/>
    <property type="project" value="InterPro"/>
</dbReference>
<evidence type="ECO:0000256" key="11">
    <source>
        <dbReference type="PIRSR" id="PIRSR601088-3"/>
    </source>
</evidence>
<feature type="domain" description="Glycosyl hydrolase family 4 C-terminal" evidence="14">
    <location>
        <begin position="195"/>
        <end position="407"/>
    </location>
</feature>
<evidence type="ECO:0000256" key="8">
    <source>
        <dbReference type="ARBA" id="ARBA00023277"/>
    </source>
</evidence>
<dbReference type="GO" id="GO:0005975">
    <property type="term" value="P:carbohydrate metabolic process"/>
    <property type="evidence" value="ECO:0007669"/>
    <property type="project" value="InterPro"/>
</dbReference>
<keyword evidence="6 13" id="KW-0520">NAD</keyword>
<evidence type="ECO:0000256" key="9">
    <source>
        <dbReference type="ARBA" id="ARBA00023295"/>
    </source>
</evidence>
<dbReference type="Pfam" id="PF11975">
    <property type="entry name" value="Glyco_hydro_4C"/>
    <property type="match status" value="1"/>
</dbReference>
<dbReference type="PANTHER" id="PTHR32092:SF6">
    <property type="entry name" value="ALPHA-GALACTOSIDASE"/>
    <property type="match status" value="1"/>
</dbReference>
<keyword evidence="11" id="KW-0533">Nickel</keyword>
<feature type="binding site" evidence="11">
    <location>
        <position position="200"/>
    </location>
    <ligand>
        <name>Mn(2+)</name>
        <dbReference type="ChEBI" id="CHEBI:29035"/>
    </ligand>
</feature>
<evidence type="ECO:0000313" key="15">
    <source>
        <dbReference type="EMBL" id="HIS76998.1"/>
    </source>
</evidence>
<reference evidence="15" key="1">
    <citation type="submission" date="2020-10" db="EMBL/GenBank/DDBJ databases">
        <authorList>
            <person name="Gilroy R."/>
        </authorList>
    </citation>
    <scope>NUCLEOTIDE SEQUENCE</scope>
    <source>
        <strain evidence="15">CHK199-13235</strain>
    </source>
</reference>
<evidence type="ECO:0000256" key="10">
    <source>
        <dbReference type="PIRSR" id="PIRSR601088-2"/>
    </source>
</evidence>
<evidence type="ECO:0000256" key="1">
    <source>
        <dbReference type="ARBA" id="ARBA00001936"/>
    </source>
</evidence>
<dbReference type="PRINTS" id="PR00732">
    <property type="entry name" value="GLHYDRLASE4"/>
</dbReference>
<comment type="cofactor">
    <cofactor evidence="13">
        <name>NAD(+)</name>
        <dbReference type="ChEBI" id="CHEBI:57540"/>
    </cofactor>
    <text evidence="13">Binds 1 NAD(+) per subunit.</text>
</comment>
<dbReference type="InterPro" id="IPR036291">
    <property type="entry name" value="NAD(P)-bd_dom_sf"/>
</dbReference>
<evidence type="ECO:0000256" key="5">
    <source>
        <dbReference type="ARBA" id="ARBA00022801"/>
    </source>
</evidence>
<dbReference type="PANTHER" id="PTHR32092">
    <property type="entry name" value="6-PHOSPHO-BETA-GLUCOSIDASE-RELATED"/>
    <property type="match status" value="1"/>
</dbReference>
<feature type="binding site" evidence="11">
    <location>
        <position position="168"/>
    </location>
    <ligand>
        <name>Mn(2+)</name>
        <dbReference type="ChEBI" id="CHEBI:29035"/>
    </ligand>
</feature>
<sequence length="435" mass="49414">MKITFIGAGSTVFARNVIGDCILTPELGEFDVCLFDIDAKRLEESYQILSNINATANGKAHITRTLDRETAFKGADFVVNAIQVGGYEPCTVTDFEIPKKYGLRQTIADTLGIGGIFRTLRTIPVMKSYADDMERWCPNALFLNYTNPMAMLSGYMQRYTNIRTVGLCHSVQGCAGGLLKTLGMDEYVDNCRWEIAGINHQAWLLKIEDLCGNDLYPEIKRRAASPDYNKEGNDLVRLKMMQEFGYYITESSEHTSEYTPWFIKEKYPELIDRYKIPLDEYPRRCVNQINGWNEMRDSLLKDSHIEHKKTHEFASYIINAVMHDVPYRIHGNVLNTGLITNLPQNACVEVPVMVDRNGLNPCYVGDLPEQCAAINRTNINVQLLTIQAAVTLKKEYIYMAAMLDPHTASELSMDDIKAMCDDLIEAHKGWLPEYH</sequence>
<keyword evidence="4 11" id="KW-0479">Metal-binding</keyword>
<keyword evidence="9 13" id="KW-0326">Glycosidase</keyword>
<reference evidence="15" key="2">
    <citation type="journal article" date="2021" name="PeerJ">
        <title>Extensive microbial diversity within the chicken gut microbiome revealed by metagenomics and culture.</title>
        <authorList>
            <person name="Gilroy R."/>
            <person name="Ravi A."/>
            <person name="Getino M."/>
            <person name="Pursley I."/>
            <person name="Horton D.L."/>
            <person name="Alikhan N.F."/>
            <person name="Baker D."/>
            <person name="Gharbi K."/>
            <person name="Hall N."/>
            <person name="Watson M."/>
            <person name="Adriaenssens E.M."/>
            <person name="Foster-Nyarko E."/>
            <person name="Jarju S."/>
            <person name="Secka A."/>
            <person name="Antonio M."/>
            <person name="Oren A."/>
            <person name="Chaudhuri R.R."/>
            <person name="La Ragione R."/>
            <person name="Hildebrand F."/>
            <person name="Pallen M.J."/>
        </authorList>
    </citation>
    <scope>NUCLEOTIDE SEQUENCE</scope>
    <source>
        <strain evidence="15">CHK199-13235</strain>
    </source>
</reference>
<dbReference type="Proteomes" id="UP000824002">
    <property type="component" value="Unassembled WGS sequence"/>
</dbReference>
<dbReference type="SUPFAM" id="SSF56327">
    <property type="entry name" value="LDH C-terminal domain-like"/>
    <property type="match status" value="1"/>
</dbReference>
<dbReference type="Gene3D" id="3.90.1820.10">
    <property type="entry name" value="AglA-like glucosidase"/>
    <property type="match status" value="1"/>
</dbReference>
<keyword evidence="8" id="KW-0119">Carbohydrate metabolism</keyword>
<organism evidence="15 16">
    <name type="scientific">Candidatus Merdivicinus excrementipullorum</name>
    <dbReference type="NCBI Taxonomy" id="2840867"/>
    <lineage>
        <taxon>Bacteria</taxon>
        <taxon>Bacillati</taxon>
        <taxon>Bacillota</taxon>
        <taxon>Clostridia</taxon>
        <taxon>Eubacteriales</taxon>
        <taxon>Oscillospiraceae</taxon>
        <taxon>Oscillospiraceae incertae sedis</taxon>
        <taxon>Candidatus Merdivicinus</taxon>
    </lineage>
</organism>
<dbReference type="InterPro" id="IPR053715">
    <property type="entry name" value="GH4_Enzyme_sf"/>
</dbReference>
<evidence type="ECO:0000256" key="3">
    <source>
        <dbReference type="ARBA" id="ARBA00011881"/>
    </source>
</evidence>
<evidence type="ECO:0000256" key="2">
    <source>
        <dbReference type="ARBA" id="ARBA00010141"/>
    </source>
</evidence>
<evidence type="ECO:0000256" key="6">
    <source>
        <dbReference type="ARBA" id="ARBA00023027"/>
    </source>
</evidence>
<dbReference type="InterPro" id="IPR022616">
    <property type="entry name" value="Glyco_hydro_4_C"/>
</dbReference>
<comment type="subunit">
    <text evidence="3">Homotetramer.</text>
</comment>
<keyword evidence="11" id="KW-0170">Cobalt</keyword>
<name>A0A9D1FP37_9FIRM</name>
<comment type="caution">
    <text evidence="15">The sequence shown here is derived from an EMBL/GenBank/DDBJ whole genome shotgun (WGS) entry which is preliminary data.</text>
</comment>
<dbReference type="GO" id="GO:0046872">
    <property type="term" value="F:metal ion binding"/>
    <property type="evidence" value="ECO:0007669"/>
    <property type="project" value="UniProtKB-KW"/>
</dbReference>
<proteinExistence type="inferred from homology"/>
<dbReference type="EMBL" id="DVJP01000062">
    <property type="protein sequence ID" value="HIS76998.1"/>
    <property type="molecule type" value="Genomic_DNA"/>
</dbReference>
<feature type="site" description="Increases basicity of active site Tyr" evidence="12">
    <location>
        <position position="109"/>
    </location>
</feature>
<evidence type="ECO:0000256" key="13">
    <source>
        <dbReference type="RuleBase" id="RU361152"/>
    </source>
</evidence>
<evidence type="ECO:0000259" key="14">
    <source>
        <dbReference type="Pfam" id="PF11975"/>
    </source>
</evidence>
<feature type="binding site" evidence="10">
    <location>
        <position position="147"/>
    </location>
    <ligand>
        <name>substrate</name>
    </ligand>
</feature>
<keyword evidence="5 13" id="KW-0378">Hydrolase</keyword>
<evidence type="ECO:0000313" key="16">
    <source>
        <dbReference type="Proteomes" id="UP000824002"/>
    </source>
</evidence>